<comment type="caution">
    <text evidence="2">The sequence shown here is derived from an EMBL/GenBank/DDBJ whole genome shotgun (WGS) entry which is preliminary data.</text>
</comment>
<dbReference type="EMBL" id="QGLE01000032">
    <property type="protein sequence ID" value="PWR17486.1"/>
    <property type="molecule type" value="Genomic_DNA"/>
</dbReference>
<dbReference type="OrthoDB" id="9816534at2"/>
<dbReference type="SUPFAM" id="SSF52540">
    <property type="entry name" value="P-loop containing nucleoside triphosphate hydrolases"/>
    <property type="match status" value="1"/>
</dbReference>
<evidence type="ECO:0000313" key="3">
    <source>
        <dbReference type="Proteomes" id="UP000245461"/>
    </source>
</evidence>
<reference evidence="2 3" key="1">
    <citation type="submission" date="2018-05" db="EMBL/GenBank/DDBJ databases">
        <title>Zavarzinia sp. HR-AS.</title>
        <authorList>
            <person name="Lee Y."/>
            <person name="Jeon C.O."/>
        </authorList>
    </citation>
    <scope>NUCLEOTIDE SEQUENCE [LARGE SCALE GENOMIC DNA]</scope>
    <source>
        <strain evidence="2 3">HR-AS</strain>
    </source>
</reference>
<dbReference type="AlphaFoldDB" id="A0A317DUE7"/>
<dbReference type="InterPro" id="IPR027417">
    <property type="entry name" value="P-loop_NTPase"/>
</dbReference>
<dbReference type="InterPro" id="IPR051396">
    <property type="entry name" value="Bact_Antivir_Def_Nuclease"/>
</dbReference>
<accession>A0A317DUE7</accession>
<evidence type="ECO:0000313" key="2">
    <source>
        <dbReference type="EMBL" id="PWR17486.1"/>
    </source>
</evidence>
<name>A0A317DUE7_9PROT</name>
<dbReference type="Pfam" id="PF13304">
    <property type="entry name" value="AAA_21"/>
    <property type="match status" value="1"/>
</dbReference>
<dbReference type="InterPro" id="IPR003959">
    <property type="entry name" value="ATPase_AAA_core"/>
</dbReference>
<sequence length="517" mass="57421">MPQIEFRLIGRKENPIDGRPNTVYLKIDHWNDYSFVTMFEVFAYDENAAPHRLPNIKIGFVGQTVNVSTHATLEKSFTHLPQNYFSVATDIDFYKTLARDFPQAWRTAFLTNLRDVVHDPSILDIAKSENVFKTSHLRSVSINSIVSQFPRVLAGDAPPTDFLFHFSLPSSEKFAEFDLEFRVEAGSLPSTNIHAIIGRNGVGKTTLLKHMVKAIAGQSELGARFYEPGLFGAGRKALGKDFFANLVSIAFSAFDPFDLPAADENPSDGTPYSYIGLTDYSGEDGSILKSRDELHSEFIDALRFCLSETVRRQRWLNAVSVLESDSNFADMKLLELSEIEPDDLPARAGKLVSRMSSGHAITILTITQLVAKVEEKTLVLIDEPESHLHPPLLSALVRSLSQLLYKQNGVAIVATHSPVVLQEIPSACVWKLYRTRASSEKSRPSIETFGENVGTLTREVFGLEVEKAGFHTLLRQEVDSGGSYETIVGRFKGSLGLEAHGILRAMVISRDAGQDRQ</sequence>
<dbReference type="GO" id="GO:0016887">
    <property type="term" value="F:ATP hydrolysis activity"/>
    <property type="evidence" value="ECO:0007669"/>
    <property type="project" value="InterPro"/>
</dbReference>
<evidence type="ECO:0000259" key="1">
    <source>
        <dbReference type="SMART" id="SM00382"/>
    </source>
</evidence>
<dbReference type="Gene3D" id="3.40.50.300">
    <property type="entry name" value="P-loop containing nucleotide triphosphate hydrolases"/>
    <property type="match status" value="1"/>
</dbReference>
<dbReference type="SMART" id="SM00382">
    <property type="entry name" value="AAA"/>
    <property type="match status" value="1"/>
</dbReference>
<organism evidence="2 3">
    <name type="scientific">Zavarzinia aquatilis</name>
    <dbReference type="NCBI Taxonomy" id="2211142"/>
    <lineage>
        <taxon>Bacteria</taxon>
        <taxon>Pseudomonadati</taxon>
        <taxon>Pseudomonadota</taxon>
        <taxon>Alphaproteobacteria</taxon>
        <taxon>Rhodospirillales</taxon>
        <taxon>Zavarziniaceae</taxon>
        <taxon>Zavarzinia</taxon>
    </lineage>
</organism>
<dbReference type="PANTHER" id="PTHR43581:SF2">
    <property type="entry name" value="EXCINUCLEASE ATPASE SUBUNIT"/>
    <property type="match status" value="1"/>
</dbReference>
<gene>
    <name evidence="2" type="ORF">DKG74_21305</name>
</gene>
<dbReference type="InterPro" id="IPR003593">
    <property type="entry name" value="AAA+_ATPase"/>
</dbReference>
<proteinExistence type="predicted"/>
<dbReference type="GO" id="GO:0005524">
    <property type="term" value="F:ATP binding"/>
    <property type="evidence" value="ECO:0007669"/>
    <property type="project" value="InterPro"/>
</dbReference>
<protein>
    <recommendedName>
        <fullName evidence="1">AAA+ ATPase domain-containing protein</fullName>
    </recommendedName>
</protein>
<feature type="domain" description="AAA+ ATPase" evidence="1">
    <location>
        <begin position="190"/>
        <end position="436"/>
    </location>
</feature>
<keyword evidence="3" id="KW-1185">Reference proteome</keyword>
<dbReference type="Proteomes" id="UP000245461">
    <property type="component" value="Unassembled WGS sequence"/>
</dbReference>
<dbReference type="PANTHER" id="PTHR43581">
    <property type="entry name" value="ATP/GTP PHOSPHATASE"/>
    <property type="match status" value="1"/>
</dbReference>